<organism evidence="4 5">
    <name type="scientific">Paenibacillus sepulcri</name>
    <dbReference type="NCBI Taxonomy" id="359917"/>
    <lineage>
        <taxon>Bacteria</taxon>
        <taxon>Bacillati</taxon>
        <taxon>Bacillota</taxon>
        <taxon>Bacilli</taxon>
        <taxon>Bacillales</taxon>
        <taxon>Paenibacillaceae</taxon>
        <taxon>Paenibacillus</taxon>
    </lineage>
</organism>
<dbReference type="PANTHER" id="PTHR10587">
    <property type="entry name" value="GLYCOSYL TRANSFERASE-RELATED"/>
    <property type="match status" value="1"/>
</dbReference>
<reference evidence="4 5" key="1">
    <citation type="submission" date="2021-07" db="EMBL/GenBank/DDBJ databases">
        <title>Paenibacillus radiodurans sp. nov., isolated from the southeastern edge of Tengger Desert.</title>
        <authorList>
            <person name="Zhang G."/>
        </authorList>
    </citation>
    <scope>NUCLEOTIDE SEQUENCE [LARGE SCALE GENOMIC DNA]</scope>
    <source>
        <strain evidence="4 5">CCM 7311</strain>
    </source>
</reference>
<protein>
    <submittedName>
        <fullName evidence="4">Polysaccharide deacetylase family protein</fullName>
    </submittedName>
</protein>
<name>A0ABS7C3W5_9BACL</name>
<proteinExistence type="predicted"/>
<keyword evidence="1" id="KW-0479">Metal-binding</keyword>
<gene>
    <name evidence="4" type="ORF">K0U00_16335</name>
</gene>
<dbReference type="InterPro" id="IPR050248">
    <property type="entry name" value="Polysacc_deacetylase_ArnD"/>
</dbReference>
<comment type="caution">
    <text evidence="4">The sequence shown here is derived from an EMBL/GenBank/DDBJ whole genome shotgun (WGS) entry which is preliminary data.</text>
</comment>
<dbReference type="Gene3D" id="3.20.20.370">
    <property type="entry name" value="Glycoside hydrolase/deacetylase"/>
    <property type="match status" value="1"/>
</dbReference>
<dbReference type="SUPFAM" id="SSF88713">
    <property type="entry name" value="Glycoside hydrolase/deacetylase"/>
    <property type="match status" value="1"/>
</dbReference>
<evidence type="ECO:0000313" key="5">
    <source>
        <dbReference type="Proteomes" id="UP001519887"/>
    </source>
</evidence>
<dbReference type="InterPro" id="IPR011330">
    <property type="entry name" value="Glyco_hydro/deAcase_b/a-brl"/>
</dbReference>
<dbReference type="Pfam" id="PF01522">
    <property type="entry name" value="Polysacc_deac_1"/>
    <property type="match status" value="1"/>
</dbReference>
<evidence type="ECO:0000256" key="1">
    <source>
        <dbReference type="ARBA" id="ARBA00022723"/>
    </source>
</evidence>
<dbReference type="InterPro" id="IPR002509">
    <property type="entry name" value="NODB_dom"/>
</dbReference>
<evidence type="ECO:0000313" key="4">
    <source>
        <dbReference type="EMBL" id="MBW7455594.1"/>
    </source>
</evidence>
<feature type="domain" description="NodB homology" evidence="3">
    <location>
        <begin position="14"/>
        <end position="193"/>
    </location>
</feature>
<keyword evidence="2" id="KW-0378">Hydrolase</keyword>
<dbReference type="Proteomes" id="UP001519887">
    <property type="component" value="Unassembled WGS sequence"/>
</dbReference>
<evidence type="ECO:0000259" key="3">
    <source>
        <dbReference type="PROSITE" id="PS51677"/>
    </source>
</evidence>
<keyword evidence="5" id="KW-1185">Reference proteome</keyword>
<feature type="non-terminal residue" evidence="4">
    <location>
        <position position="218"/>
    </location>
</feature>
<accession>A0ABS7C3W5</accession>
<dbReference type="PROSITE" id="PS51677">
    <property type="entry name" value="NODB"/>
    <property type="match status" value="1"/>
</dbReference>
<dbReference type="PANTHER" id="PTHR10587:SF133">
    <property type="entry name" value="CHITIN DEACETYLASE 1-RELATED"/>
    <property type="match status" value="1"/>
</dbReference>
<sequence length="218" mass="24651">MNNEVIWHGDLDQSLCAFTFDDGPHRYSVELWLDILEQGGAIGTFFFTGEWIDRHPGEARAIIARGHVLAPHSYHHRRMAQLPRDVFFEELKLTELAYQDVTGQPCPAFMRFPYCSFTPENLVWLAEWGYTDVEGEDSGDWAGISAEQIMERIEPRLQNGAIVVQHSNDIALGTPAALKALIRKAYEKNLTPVGIPELLSSLGIKESFRAWKIVIDVP</sequence>
<dbReference type="CDD" id="cd10917">
    <property type="entry name" value="CE4_NodB_like_6s_7s"/>
    <property type="match status" value="1"/>
</dbReference>
<dbReference type="EMBL" id="JAHZIK010000392">
    <property type="protein sequence ID" value="MBW7455594.1"/>
    <property type="molecule type" value="Genomic_DNA"/>
</dbReference>
<evidence type="ECO:0000256" key="2">
    <source>
        <dbReference type="ARBA" id="ARBA00022801"/>
    </source>
</evidence>